<accession>A0ACB6RE90</accession>
<organism evidence="1 2">
    <name type="scientific">Lindgomyces ingoldianus</name>
    <dbReference type="NCBI Taxonomy" id="673940"/>
    <lineage>
        <taxon>Eukaryota</taxon>
        <taxon>Fungi</taxon>
        <taxon>Dikarya</taxon>
        <taxon>Ascomycota</taxon>
        <taxon>Pezizomycotina</taxon>
        <taxon>Dothideomycetes</taxon>
        <taxon>Pleosporomycetidae</taxon>
        <taxon>Pleosporales</taxon>
        <taxon>Lindgomycetaceae</taxon>
        <taxon>Lindgomyces</taxon>
    </lineage>
</organism>
<sequence>MATPKSILILGAGLVGRHVIDLLLAAGFSVTTLVRNAKLAATLEKAGAKPILGTLEDVDLITAQTTQHEVIINTSSSDDLPSAKAILAGVRQRVLQSLPVTLIHTSGTGLLVDDAKGRYKSEKIYRDDDPTDIDALPPTALHRNVDLATVQAARELGGKARVVILIPPVIYGFNPAHQRLSMALPKLVRFALKHGYAGRVQEGLNVWSAVHVADLARAYTTLIDSLDSIDPSAFLKNPYFFADDGMDFSWGDAAEQVGRILYKLRKIPSPETRSFDPADYGDVFGPMTEKVAGGNARSRGVRLRELGWEPKEKSVWESLEEDEIPYIIATQS</sequence>
<protein>
    <submittedName>
        <fullName evidence="1">NAD(P)-binding protein</fullName>
    </submittedName>
</protein>
<comment type="caution">
    <text evidence="1">The sequence shown here is derived from an EMBL/GenBank/DDBJ whole genome shotgun (WGS) entry which is preliminary data.</text>
</comment>
<keyword evidence="2" id="KW-1185">Reference proteome</keyword>
<reference evidence="1" key="1">
    <citation type="journal article" date="2020" name="Stud. Mycol.">
        <title>101 Dothideomycetes genomes: a test case for predicting lifestyles and emergence of pathogens.</title>
        <authorList>
            <person name="Haridas S."/>
            <person name="Albert R."/>
            <person name="Binder M."/>
            <person name="Bloem J."/>
            <person name="Labutti K."/>
            <person name="Salamov A."/>
            <person name="Andreopoulos B."/>
            <person name="Baker S."/>
            <person name="Barry K."/>
            <person name="Bills G."/>
            <person name="Bluhm B."/>
            <person name="Cannon C."/>
            <person name="Castanera R."/>
            <person name="Culley D."/>
            <person name="Daum C."/>
            <person name="Ezra D."/>
            <person name="Gonzalez J."/>
            <person name="Henrissat B."/>
            <person name="Kuo A."/>
            <person name="Liang C."/>
            <person name="Lipzen A."/>
            <person name="Lutzoni F."/>
            <person name="Magnuson J."/>
            <person name="Mondo S."/>
            <person name="Nolan M."/>
            <person name="Ohm R."/>
            <person name="Pangilinan J."/>
            <person name="Park H.-J."/>
            <person name="Ramirez L."/>
            <person name="Alfaro M."/>
            <person name="Sun H."/>
            <person name="Tritt A."/>
            <person name="Yoshinaga Y."/>
            <person name="Zwiers L.-H."/>
            <person name="Turgeon B."/>
            <person name="Goodwin S."/>
            <person name="Spatafora J."/>
            <person name="Crous P."/>
            <person name="Grigoriev I."/>
        </authorList>
    </citation>
    <scope>NUCLEOTIDE SEQUENCE</scope>
    <source>
        <strain evidence="1">ATCC 200398</strain>
    </source>
</reference>
<evidence type="ECO:0000313" key="1">
    <source>
        <dbReference type="EMBL" id="KAF2476832.1"/>
    </source>
</evidence>
<dbReference type="Proteomes" id="UP000799755">
    <property type="component" value="Unassembled WGS sequence"/>
</dbReference>
<gene>
    <name evidence="1" type="ORF">BDR25DRAFT_41402</name>
</gene>
<evidence type="ECO:0000313" key="2">
    <source>
        <dbReference type="Proteomes" id="UP000799755"/>
    </source>
</evidence>
<proteinExistence type="predicted"/>
<dbReference type="EMBL" id="MU003493">
    <property type="protein sequence ID" value="KAF2476832.1"/>
    <property type="molecule type" value="Genomic_DNA"/>
</dbReference>
<name>A0ACB6RE90_9PLEO</name>